<gene>
    <name evidence="1" type="ORF">N323_08873</name>
</gene>
<keyword evidence="2" id="KW-1185">Reference proteome</keyword>
<dbReference type="Pfam" id="PF00727">
    <property type="entry name" value="IL4"/>
    <property type="match status" value="1"/>
</dbReference>
<reference evidence="1 2" key="1">
    <citation type="submission" date="2014-04" db="EMBL/GenBank/DDBJ databases">
        <title>Genome evolution of avian class.</title>
        <authorList>
            <person name="Zhang G."/>
            <person name="Li C."/>
        </authorList>
    </citation>
    <scope>NUCLEOTIDE SEQUENCE [LARGE SCALE GENOMIC DNA]</scope>
    <source>
        <strain evidence="1">BGI_N323</strain>
    </source>
</reference>
<dbReference type="OrthoDB" id="9162144at2759"/>
<organism evidence="1 2">
    <name type="scientific">Cathartes aura</name>
    <name type="common">Turkey vulture</name>
    <name type="synonym">Vultur aura</name>
    <dbReference type="NCBI Taxonomy" id="43455"/>
    <lineage>
        <taxon>Eukaryota</taxon>
        <taxon>Metazoa</taxon>
        <taxon>Chordata</taxon>
        <taxon>Craniata</taxon>
        <taxon>Vertebrata</taxon>
        <taxon>Euteleostomi</taxon>
        <taxon>Archelosauria</taxon>
        <taxon>Archosauria</taxon>
        <taxon>Dinosauria</taxon>
        <taxon>Saurischia</taxon>
        <taxon>Theropoda</taxon>
        <taxon>Coelurosauria</taxon>
        <taxon>Aves</taxon>
        <taxon>Neognathae</taxon>
        <taxon>Neoaves</taxon>
        <taxon>Telluraves</taxon>
        <taxon>Accipitrimorphae</taxon>
        <taxon>Accipitriformes</taxon>
        <taxon>Cathartidae</taxon>
        <taxon>Cathartes</taxon>
    </lineage>
</organism>
<dbReference type="InterPro" id="IPR002354">
    <property type="entry name" value="IL-4"/>
</dbReference>
<dbReference type="GO" id="GO:0008083">
    <property type="term" value="F:growth factor activity"/>
    <property type="evidence" value="ECO:0007669"/>
    <property type="project" value="InterPro"/>
</dbReference>
<dbReference type="SUPFAM" id="SSF47266">
    <property type="entry name" value="4-helical cytokines"/>
    <property type="match status" value="1"/>
</dbReference>
<protein>
    <recommendedName>
        <fullName evidence="3">Interleukin-4</fullName>
    </recommendedName>
</protein>
<evidence type="ECO:0000313" key="1">
    <source>
        <dbReference type="EMBL" id="KFP50686.1"/>
    </source>
</evidence>
<feature type="non-terminal residue" evidence="1">
    <location>
        <position position="80"/>
    </location>
</feature>
<sequence length="80" mass="8871">VSCDNVNVTNIFAGNMKDSNMETLCKATTVAWESRSCHRHLEGIYLNLLSLVRRKSAVHKAPCPVAAGNTTSLKYFLMEL</sequence>
<dbReference type="AlphaFoldDB" id="A0A091LWK4"/>
<name>A0A091LWK4_CATAU</name>
<dbReference type="Proteomes" id="UP000053745">
    <property type="component" value="Unassembled WGS sequence"/>
</dbReference>
<dbReference type="PANTHER" id="PTHR47401">
    <property type="entry name" value="INTERLEUKIN-4"/>
    <property type="match status" value="1"/>
</dbReference>
<dbReference type="GO" id="GO:0005576">
    <property type="term" value="C:extracellular region"/>
    <property type="evidence" value="ECO:0007669"/>
    <property type="project" value="InterPro"/>
</dbReference>
<evidence type="ECO:0008006" key="3">
    <source>
        <dbReference type="Google" id="ProtNLM"/>
    </source>
</evidence>
<dbReference type="PANTHER" id="PTHR47401:SF1">
    <property type="entry name" value="INTERLEUKIN-4"/>
    <property type="match status" value="1"/>
</dbReference>
<feature type="non-terminal residue" evidence="1">
    <location>
        <position position="1"/>
    </location>
</feature>
<evidence type="ECO:0000313" key="2">
    <source>
        <dbReference type="Proteomes" id="UP000053745"/>
    </source>
</evidence>
<dbReference type="GO" id="GO:0006955">
    <property type="term" value="P:immune response"/>
    <property type="evidence" value="ECO:0007669"/>
    <property type="project" value="InterPro"/>
</dbReference>
<dbReference type="InterPro" id="IPR009079">
    <property type="entry name" value="4_helix_cytokine-like_core"/>
</dbReference>
<dbReference type="GO" id="GO:0005136">
    <property type="term" value="F:interleukin-4 receptor binding"/>
    <property type="evidence" value="ECO:0007669"/>
    <property type="project" value="InterPro"/>
</dbReference>
<proteinExistence type="predicted"/>
<accession>A0A091LWK4</accession>
<dbReference type="EMBL" id="KL297643">
    <property type="protein sequence ID" value="KFP50686.1"/>
    <property type="molecule type" value="Genomic_DNA"/>
</dbReference>
<dbReference type="Gene3D" id="1.20.1250.10">
    <property type="match status" value="1"/>
</dbReference>